<evidence type="ECO:0000259" key="2">
    <source>
        <dbReference type="Pfam" id="PF08240"/>
    </source>
</evidence>
<dbReference type="SUPFAM" id="SSF51735">
    <property type="entry name" value="NAD(P)-binding Rossmann-fold domains"/>
    <property type="match status" value="1"/>
</dbReference>
<dbReference type="InterPro" id="IPR051397">
    <property type="entry name" value="Zn-ADH-like_protein"/>
</dbReference>
<name>A0A6A5Z4N0_9PLEO</name>
<feature type="domain" description="Alcohol dehydrogenase-like N-terminal" evidence="2">
    <location>
        <begin position="34"/>
        <end position="147"/>
    </location>
</feature>
<dbReference type="PANTHER" id="PTHR43677:SF4">
    <property type="entry name" value="QUINONE OXIDOREDUCTASE-LIKE PROTEIN 2"/>
    <property type="match status" value="1"/>
</dbReference>
<dbReference type="Proteomes" id="UP000799770">
    <property type="component" value="Unassembled WGS sequence"/>
</dbReference>
<dbReference type="SUPFAM" id="SSF50129">
    <property type="entry name" value="GroES-like"/>
    <property type="match status" value="1"/>
</dbReference>
<dbReference type="Gene3D" id="3.40.50.720">
    <property type="entry name" value="NAD(P)-binding Rossmann-like Domain"/>
    <property type="match status" value="1"/>
</dbReference>
<gene>
    <name evidence="3" type="ORF">BDV96DRAFT_647466</name>
</gene>
<dbReference type="PANTHER" id="PTHR43677">
    <property type="entry name" value="SHORT-CHAIN DEHYDROGENASE/REDUCTASE"/>
    <property type="match status" value="1"/>
</dbReference>
<evidence type="ECO:0000259" key="1">
    <source>
        <dbReference type="Pfam" id="PF00107"/>
    </source>
</evidence>
<dbReference type="InterPro" id="IPR036291">
    <property type="entry name" value="NAD(P)-bd_dom_sf"/>
</dbReference>
<proteinExistence type="predicted"/>
<evidence type="ECO:0000313" key="4">
    <source>
        <dbReference type="Proteomes" id="UP000799770"/>
    </source>
</evidence>
<feature type="domain" description="Alcohol dehydrogenase-like C-terminal" evidence="1">
    <location>
        <begin position="196"/>
        <end position="329"/>
    </location>
</feature>
<sequence length="378" mass="40505">MTTQSLPKGQKALVQTTYAAPLELKTTPVPEVVPGSAIVKILACPVISYAKEVYNGTRKYPYPTPIIPGYSAIGRIAALGPDATSLKIGQLVHIDSTVRSRDDPNDVFLMGLVEGHTEGAKKLMADVWRNGTWAQYCRAPLENCLSLNEQRLVHELGYDISDLATLGKFLVAYGGLRDIELQAGETIVVAPATGGFGGAAVLTAVAMGARVIAMGRNERKLSSLVDRFSDGRVKTVRISNDIETDTVALKAAAAGATIDAVFDISPNAAAKSTHLKSLINVIKVGGQISMMGGVYADVPIPYAQCMHKDIKLKGKWMYSREQALSLIKMVEAGVLKVGGPGGVSIKAEYGFEDWEKAFDDAEKYMGWDATVIMKPAEN</sequence>
<dbReference type="GO" id="GO:0005739">
    <property type="term" value="C:mitochondrion"/>
    <property type="evidence" value="ECO:0007669"/>
    <property type="project" value="TreeGrafter"/>
</dbReference>
<evidence type="ECO:0000313" key="3">
    <source>
        <dbReference type="EMBL" id="KAF2113974.1"/>
    </source>
</evidence>
<dbReference type="CDD" id="cd05188">
    <property type="entry name" value="MDR"/>
    <property type="match status" value="1"/>
</dbReference>
<keyword evidence="4" id="KW-1185">Reference proteome</keyword>
<dbReference type="Pfam" id="PF00107">
    <property type="entry name" value="ADH_zinc_N"/>
    <property type="match status" value="1"/>
</dbReference>
<dbReference type="InterPro" id="IPR011032">
    <property type="entry name" value="GroES-like_sf"/>
</dbReference>
<organism evidence="3 4">
    <name type="scientific">Lophiotrema nucula</name>
    <dbReference type="NCBI Taxonomy" id="690887"/>
    <lineage>
        <taxon>Eukaryota</taxon>
        <taxon>Fungi</taxon>
        <taxon>Dikarya</taxon>
        <taxon>Ascomycota</taxon>
        <taxon>Pezizomycotina</taxon>
        <taxon>Dothideomycetes</taxon>
        <taxon>Pleosporomycetidae</taxon>
        <taxon>Pleosporales</taxon>
        <taxon>Lophiotremataceae</taxon>
        <taxon>Lophiotrema</taxon>
    </lineage>
</organism>
<dbReference type="GO" id="GO:0016491">
    <property type="term" value="F:oxidoreductase activity"/>
    <property type="evidence" value="ECO:0007669"/>
    <property type="project" value="TreeGrafter"/>
</dbReference>
<dbReference type="EMBL" id="ML977326">
    <property type="protein sequence ID" value="KAF2113974.1"/>
    <property type="molecule type" value="Genomic_DNA"/>
</dbReference>
<dbReference type="Pfam" id="PF08240">
    <property type="entry name" value="ADH_N"/>
    <property type="match status" value="1"/>
</dbReference>
<reference evidence="3" key="1">
    <citation type="journal article" date="2020" name="Stud. Mycol.">
        <title>101 Dothideomycetes genomes: a test case for predicting lifestyles and emergence of pathogens.</title>
        <authorList>
            <person name="Haridas S."/>
            <person name="Albert R."/>
            <person name="Binder M."/>
            <person name="Bloem J."/>
            <person name="Labutti K."/>
            <person name="Salamov A."/>
            <person name="Andreopoulos B."/>
            <person name="Baker S."/>
            <person name="Barry K."/>
            <person name="Bills G."/>
            <person name="Bluhm B."/>
            <person name="Cannon C."/>
            <person name="Castanera R."/>
            <person name="Culley D."/>
            <person name="Daum C."/>
            <person name="Ezra D."/>
            <person name="Gonzalez J."/>
            <person name="Henrissat B."/>
            <person name="Kuo A."/>
            <person name="Liang C."/>
            <person name="Lipzen A."/>
            <person name="Lutzoni F."/>
            <person name="Magnuson J."/>
            <person name="Mondo S."/>
            <person name="Nolan M."/>
            <person name="Ohm R."/>
            <person name="Pangilinan J."/>
            <person name="Park H.-J."/>
            <person name="Ramirez L."/>
            <person name="Alfaro M."/>
            <person name="Sun H."/>
            <person name="Tritt A."/>
            <person name="Yoshinaga Y."/>
            <person name="Zwiers L.-H."/>
            <person name="Turgeon B."/>
            <person name="Goodwin S."/>
            <person name="Spatafora J."/>
            <person name="Crous P."/>
            <person name="Grigoriev I."/>
        </authorList>
    </citation>
    <scope>NUCLEOTIDE SEQUENCE</scope>
    <source>
        <strain evidence="3">CBS 627.86</strain>
    </source>
</reference>
<dbReference type="InterPro" id="IPR013149">
    <property type="entry name" value="ADH-like_C"/>
</dbReference>
<dbReference type="InterPro" id="IPR013154">
    <property type="entry name" value="ADH-like_N"/>
</dbReference>
<dbReference type="AlphaFoldDB" id="A0A6A5Z4N0"/>
<dbReference type="OrthoDB" id="5407715at2759"/>
<protein>
    <submittedName>
        <fullName evidence="3">Chaperonin 10-like protein</fullName>
    </submittedName>
</protein>
<dbReference type="Gene3D" id="3.90.180.10">
    <property type="entry name" value="Medium-chain alcohol dehydrogenases, catalytic domain"/>
    <property type="match status" value="1"/>
</dbReference>
<accession>A0A6A5Z4N0</accession>